<dbReference type="GO" id="GO:0005886">
    <property type="term" value="C:plasma membrane"/>
    <property type="evidence" value="ECO:0007669"/>
    <property type="project" value="UniProtKB-SubCell"/>
</dbReference>
<feature type="domain" description="PBP" evidence="10">
    <location>
        <begin position="136"/>
        <end position="372"/>
    </location>
</feature>
<sequence length="388" mass="43227">MKSNLVLNGVIVFIIVAALGFFGYVGAIISLLMGGVKFYTPLIVVITIALMILSIVTVFRLLKYKTIKMISITFIALCLIAISVNEIYASYQRSIVTVSDQDYNLYGYQPFFEETNVVSLHEPSTLTLEEELPILDGATALYPVYSAFARAVYPEKQYDVHQSEVMSNQTGEAFQNLLDGKVDMIFIAEPSKRQMEQAEKRGIKLELTPIGREAFVFFVNNKNPVTELSVEQIQAIYAGSITNWSEVGGENDLIRAFQRPADSGSQSALEKIMGDVPIADPPTENIVSGMGGVFEEVSSYKNYKNAIGYTFRFFSNEMVKNGEIRHLEIEGVQPNKETIRQGLYPFASEFYAITAGSDNPNLDDLLEWILSEQGQALVEETGYVPIKE</sequence>
<dbReference type="RefSeq" id="WP_034748698.1">
    <property type="nucleotide sequence ID" value="NZ_BAUT01000050.1"/>
</dbReference>
<evidence type="ECO:0000256" key="8">
    <source>
        <dbReference type="ARBA" id="ARBA00023288"/>
    </source>
</evidence>
<evidence type="ECO:0000256" key="5">
    <source>
        <dbReference type="ARBA" id="ARBA00022592"/>
    </source>
</evidence>
<reference evidence="11" key="1">
    <citation type="journal article" date="2014" name="Genome Announc.">
        <title>Draft Genome Sequences of Three Alkaliphilic Bacillus Strains, Bacillus wakoensis JCM 9140T, Bacillus akibai JCM 9157T, and Bacillus hemicellulosilyticus JCM 9152T.</title>
        <authorList>
            <person name="Yuki M."/>
            <person name="Oshima K."/>
            <person name="Suda W."/>
            <person name="Oshida Y."/>
            <person name="Kitamura K."/>
            <person name="Iida T."/>
            <person name="Hattori M."/>
            <person name="Ohkuma M."/>
        </authorList>
    </citation>
    <scope>NUCLEOTIDE SEQUENCE [LARGE SCALE GENOMIC DNA]</scope>
    <source>
        <strain evidence="11">JCM 9140</strain>
    </source>
</reference>
<evidence type="ECO:0000259" key="10">
    <source>
        <dbReference type="Pfam" id="PF12849"/>
    </source>
</evidence>
<feature type="transmembrane region" description="Helical" evidence="9">
    <location>
        <begin position="7"/>
        <end position="32"/>
    </location>
</feature>
<protein>
    <submittedName>
        <fullName evidence="11">Phosphate ABC transporter</fullName>
    </submittedName>
</protein>
<dbReference type="Gene3D" id="3.40.190.10">
    <property type="entry name" value="Periplasmic binding protein-like II"/>
    <property type="match status" value="2"/>
</dbReference>
<evidence type="ECO:0000313" key="12">
    <source>
        <dbReference type="Proteomes" id="UP000018890"/>
    </source>
</evidence>
<keyword evidence="9" id="KW-1133">Transmembrane helix</keyword>
<comment type="subcellular location">
    <subcellularLocation>
        <location evidence="2">Cell membrane</location>
        <topology evidence="2">Lipid-anchor</topology>
    </subcellularLocation>
</comment>
<dbReference type="AlphaFoldDB" id="W4Q6Z7"/>
<keyword evidence="12" id="KW-1185">Reference proteome</keyword>
<dbReference type="OrthoDB" id="9790048at2"/>
<dbReference type="Pfam" id="PF12849">
    <property type="entry name" value="PBP_like_2"/>
    <property type="match status" value="1"/>
</dbReference>
<evidence type="ECO:0000256" key="7">
    <source>
        <dbReference type="ARBA" id="ARBA00023139"/>
    </source>
</evidence>
<proteinExistence type="inferred from homology"/>
<comment type="caution">
    <text evidence="11">The sequence shown here is derived from an EMBL/GenBank/DDBJ whole genome shotgun (WGS) entry which is preliminary data.</text>
</comment>
<evidence type="ECO:0000256" key="6">
    <source>
        <dbReference type="ARBA" id="ARBA00022729"/>
    </source>
</evidence>
<dbReference type="InterPro" id="IPR050811">
    <property type="entry name" value="Phosphate_ABC_transporter"/>
</dbReference>
<evidence type="ECO:0000256" key="3">
    <source>
        <dbReference type="ARBA" id="ARBA00008725"/>
    </source>
</evidence>
<dbReference type="GO" id="GO:0006817">
    <property type="term" value="P:phosphate ion transport"/>
    <property type="evidence" value="ECO:0007669"/>
    <property type="project" value="UniProtKB-KW"/>
</dbReference>
<keyword evidence="8" id="KW-0449">Lipoprotein</keyword>
<keyword evidence="5" id="KW-0592">Phosphate transport</keyword>
<dbReference type="PANTHER" id="PTHR30570">
    <property type="entry name" value="PERIPLASMIC PHOSPHATE BINDING COMPONENT OF PHOSPHATE ABC TRANSPORTER"/>
    <property type="match status" value="1"/>
</dbReference>
<dbReference type="SUPFAM" id="SSF53850">
    <property type="entry name" value="Periplasmic binding protein-like II"/>
    <property type="match status" value="1"/>
</dbReference>
<gene>
    <name evidence="11" type="ORF">JCM9140_3590</name>
</gene>
<dbReference type="STRING" id="1236970.JCM9140_3590"/>
<keyword evidence="9" id="KW-0812">Transmembrane</keyword>
<comment type="similarity">
    <text evidence="3">Belongs to the PstS family.</text>
</comment>
<name>W4Q6Z7_9BACI</name>
<feature type="transmembrane region" description="Helical" evidence="9">
    <location>
        <begin position="38"/>
        <end position="62"/>
    </location>
</feature>
<dbReference type="EMBL" id="BAUT01000050">
    <property type="protein sequence ID" value="GAE27443.1"/>
    <property type="molecule type" value="Genomic_DNA"/>
</dbReference>
<keyword evidence="7" id="KW-0564">Palmitate</keyword>
<accession>W4Q6Z7</accession>
<comment type="subunit">
    <text evidence="4">The complex is composed of two ATP-binding proteins (PstB), two transmembrane proteins (PstC and PstA) and a solute-binding protein (PstS).</text>
</comment>
<keyword evidence="9" id="KW-0472">Membrane</keyword>
<dbReference type="InterPro" id="IPR024370">
    <property type="entry name" value="PBP_domain"/>
</dbReference>
<keyword evidence="5" id="KW-0813">Transport</keyword>
<dbReference type="PANTHER" id="PTHR30570:SF1">
    <property type="entry name" value="PHOSPHATE-BINDING PROTEIN PSTS"/>
    <property type="match status" value="1"/>
</dbReference>
<evidence type="ECO:0000256" key="2">
    <source>
        <dbReference type="ARBA" id="ARBA00004193"/>
    </source>
</evidence>
<comment type="function">
    <text evidence="1">Part of the ABC transporter complex PstSACB involved in phosphate import.</text>
</comment>
<feature type="transmembrane region" description="Helical" evidence="9">
    <location>
        <begin position="69"/>
        <end position="91"/>
    </location>
</feature>
<dbReference type="Proteomes" id="UP000018890">
    <property type="component" value="Unassembled WGS sequence"/>
</dbReference>
<keyword evidence="6" id="KW-0732">Signal</keyword>
<evidence type="ECO:0000256" key="9">
    <source>
        <dbReference type="SAM" id="Phobius"/>
    </source>
</evidence>
<evidence type="ECO:0000256" key="1">
    <source>
        <dbReference type="ARBA" id="ARBA00002841"/>
    </source>
</evidence>
<organism evidence="11 12">
    <name type="scientific">Halalkalibacter wakoensis JCM 9140</name>
    <dbReference type="NCBI Taxonomy" id="1236970"/>
    <lineage>
        <taxon>Bacteria</taxon>
        <taxon>Bacillati</taxon>
        <taxon>Bacillota</taxon>
        <taxon>Bacilli</taxon>
        <taxon>Bacillales</taxon>
        <taxon>Bacillaceae</taxon>
        <taxon>Halalkalibacter</taxon>
    </lineage>
</organism>
<evidence type="ECO:0000313" key="11">
    <source>
        <dbReference type="EMBL" id="GAE27443.1"/>
    </source>
</evidence>
<evidence type="ECO:0000256" key="4">
    <source>
        <dbReference type="ARBA" id="ARBA00011529"/>
    </source>
</evidence>